<evidence type="ECO:0000256" key="4">
    <source>
        <dbReference type="ARBA" id="ARBA00023024"/>
    </source>
</evidence>
<evidence type="ECO:0000256" key="7">
    <source>
        <dbReference type="RuleBase" id="RU004453"/>
    </source>
</evidence>
<sequence length="401" mass="43296">MHCRPSRSVRSRTSLACRVFALLLGLALAAGTCARSAPAEQAFRLIAYASGHTDFARIPAAKLTHVNYAFALVNEQAEVYFRSPDSAASHLAALTALKKVNPRLKVLVSIGGWGADHFSDAALTADTRARFARTAVDLMRQHHLDGIDLDWEYPGHPGPGGLKFRAEDKQNFTLLLRACRTALDAASAADQRAAGDHYLLTIASSDGDYFDRTEMSSLHAELDWINVMTYDRTGEWSKTTGHHASLFASKDAPTAPSTDSAVQQHLGAGIPPAKIVVGAAFYGRGWTGVGQQAHGLLQPAEQPIDGNLSYARLAREFIGRDGYERHWDSDAQAAFLWNPTTGTFITYEDPAALRAKANYVKQHRLGGVMFWEQAHDPDGVLVEALHATLLAAAPSGAVAAP</sequence>
<keyword evidence="4" id="KW-0624">Polysaccharide degradation</keyword>
<dbReference type="PROSITE" id="PS51910">
    <property type="entry name" value="GH18_2"/>
    <property type="match status" value="1"/>
</dbReference>
<feature type="domain" description="GH18" evidence="9">
    <location>
        <begin position="43"/>
        <end position="392"/>
    </location>
</feature>
<dbReference type="PANTHER" id="PTHR11177">
    <property type="entry name" value="CHITINASE"/>
    <property type="match status" value="1"/>
</dbReference>
<evidence type="ECO:0000256" key="2">
    <source>
        <dbReference type="ARBA" id="ARBA00012729"/>
    </source>
</evidence>
<feature type="chain" id="PRO_5002772783" description="chitinase" evidence="8">
    <location>
        <begin position="30"/>
        <end position="401"/>
    </location>
</feature>
<dbReference type="SUPFAM" id="SSF51445">
    <property type="entry name" value="(Trans)glycosidases"/>
    <property type="match status" value="1"/>
</dbReference>
<gene>
    <name evidence="10" type="ordered locus">Oter_3591</name>
</gene>
<dbReference type="InterPro" id="IPR001579">
    <property type="entry name" value="Glyco_hydro_18_chit_AS"/>
</dbReference>
<protein>
    <recommendedName>
        <fullName evidence="2">chitinase</fullName>
        <ecNumber evidence="2">3.2.1.14</ecNumber>
    </recommendedName>
</protein>
<dbReference type="GO" id="GO:0006032">
    <property type="term" value="P:chitin catabolic process"/>
    <property type="evidence" value="ECO:0007669"/>
    <property type="project" value="UniProtKB-KW"/>
</dbReference>
<dbReference type="GO" id="GO:0008843">
    <property type="term" value="F:endochitinase activity"/>
    <property type="evidence" value="ECO:0007669"/>
    <property type="project" value="UniProtKB-EC"/>
</dbReference>
<evidence type="ECO:0000256" key="6">
    <source>
        <dbReference type="RuleBase" id="RU000489"/>
    </source>
</evidence>
<keyword evidence="4" id="KW-0119">Carbohydrate metabolism</keyword>
<name>B1ZWB6_OPITP</name>
<dbReference type="InterPro" id="IPR017853">
    <property type="entry name" value="GH"/>
</dbReference>
<organism evidence="10 11">
    <name type="scientific">Opitutus terrae (strain DSM 11246 / JCM 15787 / PB90-1)</name>
    <dbReference type="NCBI Taxonomy" id="452637"/>
    <lineage>
        <taxon>Bacteria</taxon>
        <taxon>Pseudomonadati</taxon>
        <taxon>Verrucomicrobiota</taxon>
        <taxon>Opitutia</taxon>
        <taxon>Opitutales</taxon>
        <taxon>Opitutaceae</taxon>
        <taxon>Opitutus</taxon>
    </lineage>
</organism>
<dbReference type="HOGENOM" id="CLU_002833_14_2_0"/>
<dbReference type="SUPFAM" id="SSF54556">
    <property type="entry name" value="Chitinase insertion domain"/>
    <property type="match status" value="1"/>
</dbReference>
<keyword evidence="8" id="KW-0732">Signal</keyword>
<dbReference type="STRING" id="452637.Oter_3591"/>
<dbReference type="InterPro" id="IPR029070">
    <property type="entry name" value="Chitinase_insertion_sf"/>
</dbReference>
<dbReference type="GO" id="GO:0008061">
    <property type="term" value="F:chitin binding"/>
    <property type="evidence" value="ECO:0007669"/>
    <property type="project" value="InterPro"/>
</dbReference>
<dbReference type="Gene3D" id="3.20.20.80">
    <property type="entry name" value="Glycosidases"/>
    <property type="match status" value="1"/>
</dbReference>
<dbReference type="EC" id="3.2.1.14" evidence="2"/>
<dbReference type="Gene3D" id="3.10.50.10">
    <property type="match status" value="1"/>
</dbReference>
<evidence type="ECO:0000313" key="10">
    <source>
        <dbReference type="EMBL" id="ACB76868.1"/>
    </source>
</evidence>
<dbReference type="CDD" id="cd06548">
    <property type="entry name" value="GH18_chitinase"/>
    <property type="match status" value="1"/>
</dbReference>
<evidence type="ECO:0000256" key="3">
    <source>
        <dbReference type="ARBA" id="ARBA00022801"/>
    </source>
</evidence>
<dbReference type="CAZy" id="GH18">
    <property type="family name" value="Glycoside Hydrolase Family 18"/>
</dbReference>
<comment type="catalytic activity">
    <reaction evidence="1">
        <text>Random endo-hydrolysis of N-acetyl-beta-D-glucosaminide (1-&gt;4)-beta-linkages in chitin and chitodextrins.</text>
        <dbReference type="EC" id="3.2.1.14"/>
    </reaction>
</comment>
<dbReference type="Pfam" id="PF00704">
    <property type="entry name" value="Glyco_hydro_18"/>
    <property type="match status" value="1"/>
</dbReference>
<evidence type="ECO:0000259" key="9">
    <source>
        <dbReference type="PROSITE" id="PS51910"/>
    </source>
</evidence>
<accession>B1ZWB6</accession>
<feature type="signal peptide" evidence="8">
    <location>
        <begin position="1"/>
        <end position="29"/>
    </location>
</feature>
<dbReference type="Proteomes" id="UP000007013">
    <property type="component" value="Chromosome"/>
</dbReference>
<dbReference type="AlphaFoldDB" id="B1ZWB6"/>
<evidence type="ECO:0000313" key="11">
    <source>
        <dbReference type="Proteomes" id="UP000007013"/>
    </source>
</evidence>
<proteinExistence type="inferred from homology"/>
<dbReference type="SMART" id="SM00636">
    <property type="entry name" value="Glyco_18"/>
    <property type="match status" value="1"/>
</dbReference>
<reference evidence="10 11" key="1">
    <citation type="journal article" date="2011" name="J. Bacteriol.">
        <title>Genome sequence of the verrucomicrobium Opitutus terrae PB90-1, an abundant inhabitant of rice paddy soil ecosystems.</title>
        <authorList>
            <person name="van Passel M.W."/>
            <person name="Kant R."/>
            <person name="Palva A."/>
            <person name="Copeland A."/>
            <person name="Lucas S."/>
            <person name="Lapidus A."/>
            <person name="Glavina del Rio T."/>
            <person name="Pitluck S."/>
            <person name="Goltsman E."/>
            <person name="Clum A."/>
            <person name="Sun H."/>
            <person name="Schmutz J."/>
            <person name="Larimer F.W."/>
            <person name="Land M.L."/>
            <person name="Hauser L."/>
            <person name="Kyrpides N."/>
            <person name="Mikhailova N."/>
            <person name="Richardson P.P."/>
            <person name="Janssen P.H."/>
            <person name="de Vos W.M."/>
            <person name="Smidt H."/>
        </authorList>
    </citation>
    <scope>NUCLEOTIDE SEQUENCE [LARGE SCALE GENOMIC DNA]</scope>
    <source>
        <strain evidence="11">DSM 11246 / JCM 15787 / PB90-1</strain>
    </source>
</reference>
<dbReference type="InterPro" id="IPR011583">
    <property type="entry name" value="Chitinase_II/V-like_cat"/>
</dbReference>
<dbReference type="InterPro" id="IPR050314">
    <property type="entry name" value="Glycosyl_Hydrlase_18"/>
</dbReference>
<dbReference type="InterPro" id="IPR001223">
    <property type="entry name" value="Glyco_hydro18_cat"/>
</dbReference>
<dbReference type="eggNOG" id="COG3325">
    <property type="taxonomic scope" value="Bacteria"/>
</dbReference>
<dbReference type="KEGG" id="ote:Oter_3591"/>
<evidence type="ECO:0000256" key="1">
    <source>
        <dbReference type="ARBA" id="ARBA00000822"/>
    </source>
</evidence>
<keyword evidence="4" id="KW-0146">Chitin degradation</keyword>
<dbReference type="PROSITE" id="PS01095">
    <property type="entry name" value="GH18_1"/>
    <property type="match status" value="1"/>
</dbReference>
<keyword evidence="11" id="KW-1185">Reference proteome</keyword>
<keyword evidence="3 6" id="KW-0378">Hydrolase</keyword>
<dbReference type="GO" id="GO:0005975">
    <property type="term" value="P:carbohydrate metabolic process"/>
    <property type="evidence" value="ECO:0007669"/>
    <property type="project" value="InterPro"/>
</dbReference>
<dbReference type="EMBL" id="CP001032">
    <property type="protein sequence ID" value="ACB76868.1"/>
    <property type="molecule type" value="Genomic_DNA"/>
</dbReference>
<comment type="similarity">
    <text evidence="7">Belongs to the glycosyl hydrolase 18 family.</text>
</comment>
<evidence type="ECO:0000256" key="5">
    <source>
        <dbReference type="ARBA" id="ARBA00023295"/>
    </source>
</evidence>
<dbReference type="PANTHER" id="PTHR11177:SF317">
    <property type="entry name" value="CHITINASE 12-RELATED"/>
    <property type="match status" value="1"/>
</dbReference>
<keyword evidence="5 6" id="KW-0326">Glycosidase</keyword>
<evidence type="ECO:0000256" key="8">
    <source>
        <dbReference type="SAM" id="SignalP"/>
    </source>
</evidence>